<evidence type="ECO:0000259" key="14">
    <source>
        <dbReference type="Pfam" id="PF11940"/>
    </source>
</evidence>
<dbReference type="EMBL" id="CP019697">
    <property type="protein sequence ID" value="AQS51055.1"/>
    <property type="molecule type" value="Genomic_DNA"/>
</dbReference>
<dbReference type="InterPro" id="IPR027268">
    <property type="entry name" value="Peptidase_M4/M1_CTD_sf"/>
</dbReference>
<evidence type="ECO:0000256" key="12">
    <source>
        <dbReference type="NCBIfam" id="TIGR02414"/>
    </source>
</evidence>
<evidence type="ECO:0000256" key="11">
    <source>
        <dbReference type="ARBA" id="ARBA00023049"/>
    </source>
</evidence>
<dbReference type="InterPro" id="IPR042097">
    <property type="entry name" value="Aminopeptidase_N-like_N_sf"/>
</dbReference>
<dbReference type="GO" id="GO:0016285">
    <property type="term" value="F:alanyl aminopeptidase activity"/>
    <property type="evidence" value="ECO:0007669"/>
    <property type="project" value="UniProtKB-EC"/>
</dbReference>
<keyword evidence="9" id="KW-0378">Hydrolase</keyword>
<keyword evidence="6 17" id="KW-0031">Aminopeptidase</keyword>
<dbReference type="SUPFAM" id="SSF63737">
    <property type="entry name" value="Leukotriene A4 hydrolase N-terminal domain"/>
    <property type="match status" value="1"/>
</dbReference>
<name>A0A1U9JZ39_9BURK</name>
<dbReference type="OrthoDB" id="100605at2"/>
<evidence type="ECO:0000256" key="2">
    <source>
        <dbReference type="ARBA" id="ARBA00001947"/>
    </source>
</evidence>
<dbReference type="InterPro" id="IPR035414">
    <property type="entry name" value="Peptidase_M1_pepN_Ig-like"/>
</dbReference>
<accession>A0A1U9JZ39</accession>
<dbReference type="Pfam" id="PF01433">
    <property type="entry name" value="Peptidase_M1"/>
    <property type="match status" value="1"/>
</dbReference>
<evidence type="ECO:0000256" key="1">
    <source>
        <dbReference type="ARBA" id="ARBA00000098"/>
    </source>
</evidence>
<evidence type="ECO:0000256" key="3">
    <source>
        <dbReference type="ARBA" id="ARBA00010136"/>
    </source>
</evidence>
<keyword evidence="7" id="KW-0645">Protease</keyword>
<dbReference type="EC" id="3.4.11.2" evidence="4 12"/>
<evidence type="ECO:0000313" key="17">
    <source>
        <dbReference type="EMBL" id="AQS51055.1"/>
    </source>
</evidence>
<feature type="domain" description="Aminopeptidase N-like N-terminal" evidence="16">
    <location>
        <begin position="16"/>
        <end position="184"/>
    </location>
</feature>
<dbReference type="PANTHER" id="PTHR46322">
    <property type="entry name" value="PUROMYCIN-SENSITIVE AMINOPEPTIDASE"/>
    <property type="match status" value="1"/>
</dbReference>
<evidence type="ECO:0000256" key="9">
    <source>
        <dbReference type="ARBA" id="ARBA00022801"/>
    </source>
</evidence>
<dbReference type="Gene3D" id="2.60.40.1730">
    <property type="entry name" value="tricorn interacting facor f3 domain"/>
    <property type="match status" value="1"/>
</dbReference>
<keyword evidence="11" id="KW-0482">Metalloprotease</keyword>
<feature type="domain" description="Peptidase M1 membrane alanine aminopeptidase" evidence="13">
    <location>
        <begin position="223"/>
        <end position="439"/>
    </location>
</feature>
<protein>
    <recommendedName>
        <fullName evidence="5 12">Aminopeptidase N</fullName>
        <ecNumber evidence="4 12">3.4.11.2</ecNumber>
    </recommendedName>
</protein>
<dbReference type="PRINTS" id="PR00756">
    <property type="entry name" value="ALADIPTASE"/>
</dbReference>
<dbReference type="GO" id="GO:0008270">
    <property type="term" value="F:zinc ion binding"/>
    <property type="evidence" value="ECO:0007669"/>
    <property type="project" value="InterPro"/>
</dbReference>
<dbReference type="GO" id="GO:0008237">
    <property type="term" value="F:metallopeptidase activity"/>
    <property type="evidence" value="ECO:0007669"/>
    <property type="project" value="UniProtKB-UniRule"/>
</dbReference>
<dbReference type="KEGG" id="phn:PAEH1_04765"/>
<dbReference type="Gene3D" id="2.60.40.1840">
    <property type="match status" value="1"/>
</dbReference>
<dbReference type="SUPFAM" id="SSF55486">
    <property type="entry name" value="Metalloproteases ('zincins'), catalytic domain"/>
    <property type="match status" value="1"/>
</dbReference>
<dbReference type="STRING" id="643674.PAEH1_04765"/>
<evidence type="ECO:0000259" key="13">
    <source>
        <dbReference type="Pfam" id="PF01433"/>
    </source>
</evidence>
<dbReference type="AlphaFoldDB" id="A0A1U9JZ39"/>
<evidence type="ECO:0000256" key="6">
    <source>
        <dbReference type="ARBA" id="ARBA00022438"/>
    </source>
</evidence>
<dbReference type="FunFam" id="3.30.2010.30:FF:000002">
    <property type="entry name" value="Putative aminopeptidase N"/>
    <property type="match status" value="1"/>
</dbReference>
<dbReference type="Pfam" id="PF17900">
    <property type="entry name" value="Peptidase_M1_N"/>
    <property type="match status" value="1"/>
</dbReference>
<feature type="domain" description="Peptidase M1 alanyl aminopeptidase Ig-like fold" evidence="14">
    <location>
        <begin position="458"/>
        <end position="566"/>
    </location>
</feature>
<keyword evidence="10" id="KW-0862">Zinc</keyword>
<dbReference type="InterPro" id="IPR024601">
    <property type="entry name" value="Peptidase_M1_pepN_C"/>
</dbReference>
<reference evidence="17 18" key="1">
    <citation type="submission" date="2017-01" db="EMBL/GenBank/DDBJ databases">
        <title>Complete Genome Sequence of Paenalcaligenes hominis, Isolated from a paraplegic Patient with neurogenic bladder.</title>
        <authorList>
            <person name="Mukhopadhyay R."/>
            <person name="Joaquin J."/>
            <person name="Hogue R."/>
            <person name="Kilaru A."/>
            <person name="Jospin G."/>
            <person name="Mars K."/>
            <person name="Eisen J.A."/>
            <person name="Chaturvedi V."/>
        </authorList>
    </citation>
    <scope>NUCLEOTIDE SEQUENCE [LARGE SCALE GENOMIC DNA]</scope>
    <source>
        <strain evidence="17 18">15S00501</strain>
    </source>
</reference>
<dbReference type="NCBIfam" id="TIGR02414">
    <property type="entry name" value="pepN_proteo"/>
    <property type="match status" value="1"/>
</dbReference>
<dbReference type="Gene3D" id="1.25.50.10">
    <property type="entry name" value="Peptidase M1, alanyl aminopeptidase, C-terminal domain"/>
    <property type="match status" value="1"/>
</dbReference>
<sequence length="890" mass="101191">MTPSILRKNYTPYAYQIPHLHLHFDLDLQRTRVHSRFTVHTATPGAPLVLDGEDLHLLRIQVDGQVLTDSDYLLSPTTLHIPLSQPTHTIEIENYCEPAQNTSLMGLYQSGQHLFTQCEAEGFRKITWFADRPDVLSRYTVHLVGDKQPFPYLLSNGNLIHSAELSPTRHEAIWEDPFAKPSYLFAVVAGDFDCREQYIHTASGRQVLLQIYSDRGDYDKTEWAMQSLINALRWDEQRFGLELDLDRYMVVSAADFNMGAMENKGLNVFNAAYVLAQPQSTTDQSYRDIEAVIGHEYFHNWTGNRVTCRDWFQLSLKEGLTVFRDQEFSADMLAAGLDGAAAQSARAVKRIDDVNVLHLAQFPEDAGPMAHPIRPNSYEEISNFYTATIYEKGAEVIRMFHSLLGESGFQAALKTYFTQFDGQAVTCDDFMACMDQQYQSQFPGQTLAAFAGWYEQAGTPRLGVQLHYDAALQTATLTIHQHNPPVGIELLTQPLAPKPALLMPLTLGFLNTHGAPLKVRHEQKTANQFTLRVDQAQQQFVFEQVTEAPVLSLLRDFSAPVHLDYERPLDELIVLAHHDDNAFSRWHAIQNLAQRCLLTDDATESAPLQHALLQVWTRLLEDTDLSSAYLSRALRLPSVRQLLTQMRPIAPDVLVRRHQHLEYALAQQLSHAWATLYERLLSQTPSVYSPHATDAGGRALKNLALQQLVMAQHPHALAWAQAQYHSATNMTDQWGALAALVHYGPTEQRQAVLNDFYATWHHNALVLDRWFSIQANAPYFDVNQATALSQHPDFTLRNPNRARALIFQFCTNNMTQVHCPSGYDFWYNHVVALDALNPEISARLCRAFDNWSHYAEPFRSELKQRFERLQQHSQLSPNVKEIVQKALTIK</sequence>
<evidence type="ECO:0000259" key="15">
    <source>
        <dbReference type="Pfam" id="PF17432"/>
    </source>
</evidence>
<evidence type="ECO:0000256" key="10">
    <source>
        <dbReference type="ARBA" id="ARBA00022833"/>
    </source>
</evidence>
<dbReference type="InterPro" id="IPR014782">
    <property type="entry name" value="Peptidase_M1_dom"/>
</dbReference>
<dbReference type="CDD" id="cd09600">
    <property type="entry name" value="M1_APN"/>
    <property type="match status" value="1"/>
</dbReference>
<dbReference type="Pfam" id="PF11940">
    <property type="entry name" value="DUF3458"/>
    <property type="match status" value="1"/>
</dbReference>
<organism evidence="17 18">
    <name type="scientific">Paenalcaligenes hominis</name>
    <dbReference type="NCBI Taxonomy" id="643674"/>
    <lineage>
        <taxon>Bacteria</taxon>
        <taxon>Pseudomonadati</taxon>
        <taxon>Pseudomonadota</taxon>
        <taxon>Betaproteobacteria</taxon>
        <taxon>Burkholderiales</taxon>
        <taxon>Alcaligenaceae</taxon>
        <taxon>Paenalcaligenes</taxon>
    </lineage>
</organism>
<feature type="domain" description="Peptidase M1 alanyl aminopeptidase C-terminal" evidence="15">
    <location>
        <begin position="570"/>
        <end position="887"/>
    </location>
</feature>
<dbReference type="GO" id="GO:0006508">
    <property type="term" value="P:proteolysis"/>
    <property type="evidence" value="ECO:0007669"/>
    <property type="project" value="UniProtKB-UniRule"/>
</dbReference>
<gene>
    <name evidence="17" type="ORF">PAEH1_04765</name>
</gene>
<dbReference type="InterPro" id="IPR045357">
    <property type="entry name" value="Aminopeptidase_N-like_N"/>
</dbReference>
<dbReference type="Gene3D" id="3.30.2010.30">
    <property type="match status" value="1"/>
</dbReference>
<evidence type="ECO:0000256" key="7">
    <source>
        <dbReference type="ARBA" id="ARBA00022670"/>
    </source>
</evidence>
<comment type="similarity">
    <text evidence="3">Belongs to the peptidase M1 family.</text>
</comment>
<dbReference type="PANTHER" id="PTHR46322:SF1">
    <property type="entry name" value="PUROMYCIN-SENSITIVE AMINOPEPTIDASE"/>
    <property type="match status" value="1"/>
</dbReference>
<dbReference type="Gene3D" id="1.10.390.10">
    <property type="entry name" value="Neutral Protease Domain 2"/>
    <property type="match status" value="1"/>
</dbReference>
<dbReference type="Pfam" id="PF17432">
    <property type="entry name" value="DUF3458_C"/>
    <property type="match status" value="1"/>
</dbReference>
<evidence type="ECO:0000256" key="8">
    <source>
        <dbReference type="ARBA" id="ARBA00022723"/>
    </source>
</evidence>
<dbReference type="InterPro" id="IPR038438">
    <property type="entry name" value="PepN_Ig-like_sf"/>
</dbReference>
<dbReference type="InterPro" id="IPR001930">
    <property type="entry name" value="Peptidase_M1"/>
</dbReference>
<comment type="catalytic activity">
    <reaction evidence="1">
        <text>Release of an N-terminal amino acid, Xaa-|-Yaa- from a peptide, amide or arylamide. Xaa is preferably Ala, but may be most amino acids including Pro (slow action). When a terminal hydrophobic residue is followed by a prolyl residue, the two may be released as an intact Xaa-Pro dipeptide.</text>
        <dbReference type="EC" id="3.4.11.2"/>
    </reaction>
</comment>
<keyword evidence="8" id="KW-0479">Metal-binding</keyword>
<evidence type="ECO:0000313" key="18">
    <source>
        <dbReference type="Proteomes" id="UP000189369"/>
    </source>
</evidence>
<comment type="cofactor">
    <cofactor evidence="2">
        <name>Zn(2+)</name>
        <dbReference type="ChEBI" id="CHEBI:29105"/>
    </cofactor>
</comment>
<evidence type="ECO:0000256" key="5">
    <source>
        <dbReference type="ARBA" id="ARBA00015611"/>
    </source>
</evidence>
<dbReference type="InterPro" id="IPR012779">
    <property type="entry name" value="Peptidase_M1_pepN"/>
</dbReference>
<evidence type="ECO:0000256" key="4">
    <source>
        <dbReference type="ARBA" id="ARBA00012564"/>
    </source>
</evidence>
<evidence type="ECO:0000259" key="16">
    <source>
        <dbReference type="Pfam" id="PF17900"/>
    </source>
</evidence>
<proteinExistence type="inferred from homology"/>
<dbReference type="InterPro" id="IPR037144">
    <property type="entry name" value="Peptidase_M1_pepN_C_sf"/>
</dbReference>
<dbReference type="Proteomes" id="UP000189369">
    <property type="component" value="Chromosome"/>
</dbReference>